<keyword evidence="2" id="KW-1185">Reference proteome</keyword>
<proteinExistence type="predicted"/>
<dbReference type="RefSeq" id="WP_272779130.1">
    <property type="nucleotide sequence ID" value="NZ_JAQQLI010000041.1"/>
</dbReference>
<reference evidence="1" key="1">
    <citation type="journal article" date="2023" name="Microbiol Resour">
        <title>Genome Sequences of Rhodoplanes serenus and Two Thermotolerant Strains, Rhodoplanes tepidamans and 'Rhodoplanes cryptolactis,' Further Refine the Genus.</title>
        <authorList>
            <person name="Rayyan A.A."/>
            <person name="Kyndt J.A."/>
        </authorList>
    </citation>
    <scope>NUCLEOTIDE SEQUENCE</scope>
    <source>
        <strain evidence="1">DSM 9987</strain>
    </source>
</reference>
<name>A0ABT5JF97_RHOTP</name>
<reference evidence="1" key="2">
    <citation type="submission" date="2023-02" db="EMBL/GenBank/DDBJ databases">
        <authorList>
            <person name="Rayyan A."/>
            <person name="Meyer T."/>
            <person name="Kyndt J.A."/>
        </authorList>
    </citation>
    <scope>NUCLEOTIDE SEQUENCE</scope>
    <source>
        <strain evidence="1">DSM 9987</strain>
    </source>
</reference>
<gene>
    <name evidence="1" type="ORF">PQJ73_21605</name>
</gene>
<evidence type="ECO:0000313" key="2">
    <source>
        <dbReference type="Proteomes" id="UP001165652"/>
    </source>
</evidence>
<organism evidence="1 2">
    <name type="scientific">Rhodoplanes tepidamans</name>
    <name type="common">Rhodoplanes cryptolactis</name>
    <dbReference type="NCBI Taxonomy" id="200616"/>
    <lineage>
        <taxon>Bacteria</taxon>
        <taxon>Pseudomonadati</taxon>
        <taxon>Pseudomonadota</taxon>
        <taxon>Alphaproteobacteria</taxon>
        <taxon>Hyphomicrobiales</taxon>
        <taxon>Nitrobacteraceae</taxon>
        <taxon>Rhodoplanes</taxon>
    </lineage>
</organism>
<accession>A0ABT5JF97</accession>
<protein>
    <submittedName>
        <fullName evidence="1">Uncharacterized protein</fullName>
    </submittedName>
</protein>
<dbReference type="Proteomes" id="UP001165652">
    <property type="component" value="Unassembled WGS sequence"/>
</dbReference>
<dbReference type="EMBL" id="JAQQLI010000041">
    <property type="protein sequence ID" value="MDC7788292.1"/>
    <property type="molecule type" value="Genomic_DNA"/>
</dbReference>
<sequence length="68" mass="6893">MKIDSARALKAEIATRIVPGAIEAIRAQGGLSVTVLSLEKARTGVEPQLALGLAAGRGAGDVTLAVRL</sequence>
<evidence type="ECO:0000313" key="1">
    <source>
        <dbReference type="EMBL" id="MDC7788292.1"/>
    </source>
</evidence>
<comment type="caution">
    <text evidence="1">The sequence shown here is derived from an EMBL/GenBank/DDBJ whole genome shotgun (WGS) entry which is preliminary data.</text>
</comment>